<evidence type="ECO:0000256" key="8">
    <source>
        <dbReference type="HAMAP-Rule" id="MF_00169"/>
    </source>
</evidence>
<feature type="active site" description="Proton acceptor" evidence="8 9">
    <location>
        <position position="22"/>
    </location>
</feature>
<evidence type="ECO:0000256" key="7">
    <source>
        <dbReference type="ARBA" id="ARBA00023239"/>
    </source>
</evidence>
<dbReference type="UniPathway" id="UPA00053">
    <property type="reaction ID" value="UER00086"/>
</dbReference>
<dbReference type="SUPFAM" id="SSF52304">
    <property type="entry name" value="Type II 3-dehydroquinate dehydratase"/>
    <property type="match status" value="1"/>
</dbReference>
<evidence type="ECO:0000313" key="13">
    <source>
        <dbReference type="Proteomes" id="UP000528322"/>
    </source>
</evidence>
<evidence type="ECO:0000313" key="12">
    <source>
        <dbReference type="EMBL" id="MBB5020865.1"/>
    </source>
</evidence>
<accession>A0A7W8DFZ9</accession>
<dbReference type="NCBIfam" id="NF003805">
    <property type="entry name" value="PRK05395.1-2"/>
    <property type="match status" value="1"/>
</dbReference>
<dbReference type="NCBIfam" id="NF003806">
    <property type="entry name" value="PRK05395.1-3"/>
    <property type="match status" value="1"/>
</dbReference>
<dbReference type="CDD" id="cd00466">
    <property type="entry name" value="DHQase_II"/>
    <property type="match status" value="1"/>
</dbReference>
<dbReference type="GO" id="GO:0019631">
    <property type="term" value="P:quinate catabolic process"/>
    <property type="evidence" value="ECO:0007669"/>
    <property type="project" value="TreeGrafter"/>
</dbReference>
<evidence type="ECO:0000256" key="10">
    <source>
        <dbReference type="PIRSR" id="PIRSR001399-2"/>
    </source>
</evidence>
<evidence type="ECO:0000256" key="5">
    <source>
        <dbReference type="ARBA" id="ARBA00011193"/>
    </source>
</evidence>
<dbReference type="PROSITE" id="PS01029">
    <property type="entry name" value="DEHYDROQUINASE_II"/>
    <property type="match status" value="1"/>
</dbReference>
<dbReference type="PANTHER" id="PTHR21272">
    <property type="entry name" value="CATABOLIC 3-DEHYDROQUINASE"/>
    <property type="match status" value="1"/>
</dbReference>
<dbReference type="Proteomes" id="UP000528322">
    <property type="component" value="Unassembled WGS sequence"/>
</dbReference>
<dbReference type="GO" id="GO:0003855">
    <property type="term" value="F:3-dehydroquinate dehydratase activity"/>
    <property type="evidence" value="ECO:0007669"/>
    <property type="project" value="UniProtKB-UniRule"/>
</dbReference>
<comment type="function">
    <text evidence="2 8">Catalyzes a trans-dehydration via an enolate intermediate.</text>
</comment>
<comment type="catalytic activity">
    <reaction evidence="1 8">
        <text>3-dehydroquinate = 3-dehydroshikimate + H2O</text>
        <dbReference type="Rhea" id="RHEA:21096"/>
        <dbReference type="ChEBI" id="CHEBI:15377"/>
        <dbReference type="ChEBI" id="CHEBI:16630"/>
        <dbReference type="ChEBI" id="CHEBI:32364"/>
        <dbReference type="EC" id="4.2.1.10"/>
    </reaction>
</comment>
<feature type="binding site" evidence="8 10">
    <location>
        <position position="81"/>
    </location>
    <ligand>
        <name>substrate</name>
    </ligand>
</feature>
<feature type="active site" description="Proton donor" evidence="8 9">
    <location>
        <position position="101"/>
    </location>
</feature>
<gene>
    <name evidence="8" type="primary">aroQ</name>
    <name evidence="12" type="ORF">HNR37_000168</name>
</gene>
<dbReference type="PANTHER" id="PTHR21272:SF3">
    <property type="entry name" value="CATABOLIC 3-DEHYDROQUINASE"/>
    <property type="match status" value="1"/>
</dbReference>
<dbReference type="PIRSF" id="PIRSF001399">
    <property type="entry name" value="DHquinase_II"/>
    <property type="match status" value="1"/>
</dbReference>
<evidence type="ECO:0000256" key="3">
    <source>
        <dbReference type="ARBA" id="ARBA00004902"/>
    </source>
</evidence>
<dbReference type="InterPro" id="IPR036441">
    <property type="entry name" value="DHquinase_II_sf"/>
</dbReference>
<organism evidence="12 13">
    <name type="scientific">Desulfurispira natronophila</name>
    <dbReference type="NCBI Taxonomy" id="682562"/>
    <lineage>
        <taxon>Bacteria</taxon>
        <taxon>Pseudomonadati</taxon>
        <taxon>Chrysiogenota</taxon>
        <taxon>Chrysiogenia</taxon>
        <taxon>Chrysiogenales</taxon>
        <taxon>Chrysiogenaceae</taxon>
        <taxon>Desulfurispira</taxon>
    </lineage>
</organism>
<evidence type="ECO:0000256" key="11">
    <source>
        <dbReference type="PIRSR" id="PIRSR001399-3"/>
    </source>
</evidence>
<dbReference type="NCBIfam" id="NF003807">
    <property type="entry name" value="PRK05395.1-4"/>
    <property type="match status" value="1"/>
</dbReference>
<keyword evidence="8" id="KW-0057">Aromatic amino acid biosynthesis</keyword>
<dbReference type="Pfam" id="PF01220">
    <property type="entry name" value="DHquinase_II"/>
    <property type="match status" value="1"/>
</dbReference>
<feature type="binding site" evidence="8 10">
    <location>
        <begin position="102"/>
        <end position="103"/>
    </location>
    <ligand>
        <name>substrate</name>
    </ligand>
</feature>
<dbReference type="InterPro" id="IPR001874">
    <property type="entry name" value="DHquinase_II"/>
</dbReference>
<name>A0A7W8DFZ9_9BACT</name>
<keyword evidence="8" id="KW-0028">Amino-acid biosynthesis</keyword>
<evidence type="ECO:0000256" key="1">
    <source>
        <dbReference type="ARBA" id="ARBA00001864"/>
    </source>
</evidence>
<dbReference type="InterPro" id="IPR018509">
    <property type="entry name" value="DHquinase_II_CS"/>
</dbReference>
<comment type="similarity">
    <text evidence="4 8">Belongs to the type-II 3-dehydroquinase family.</text>
</comment>
<dbReference type="GO" id="GO:0008652">
    <property type="term" value="P:amino acid biosynthetic process"/>
    <property type="evidence" value="ECO:0007669"/>
    <property type="project" value="UniProtKB-KW"/>
</dbReference>
<dbReference type="EC" id="4.2.1.10" evidence="6 8"/>
<dbReference type="HAMAP" id="MF_00169">
    <property type="entry name" value="AroQ"/>
    <property type="match status" value="1"/>
</dbReference>
<dbReference type="GO" id="GO:0009073">
    <property type="term" value="P:aromatic amino acid family biosynthetic process"/>
    <property type="evidence" value="ECO:0007669"/>
    <property type="project" value="UniProtKB-KW"/>
</dbReference>
<feature type="binding site" evidence="8 10">
    <location>
        <position position="75"/>
    </location>
    <ligand>
        <name>substrate</name>
    </ligand>
</feature>
<proteinExistence type="inferred from homology"/>
<dbReference type="RefSeq" id="WP_183728436.1">
    <property type="nucleotide sequence ID" value="NZ_JACHID010000001.1"/>
</dbReference>
<feature type="site" description="Transition state stabilizer" evidence="8 11">
    <location>
        <position position="17"/>
    </location>
</feature>
<dbReference type="NCBIfam" id="TIGR01088">
    <property type="entry name" value="aroQ"/>
    <property type="match status" value="1"/>
</dbReference>
<comment type="pathway">
    <text evidence="3 8">Metabolic intermediate biosynthesis; chorismate biosynthesis; chorismate from D-erythrose 4-phosphate and phosphoenolpyruvate: step 3/7.</text>
</comment>
<keyword evidence="13" id="KW-1185">Reference proteome</keyword>
<protein>
    <recommendedName>
        <fullName evidence="6 8">3-dehydroquinate dehydratase</fullName>
        <shortName evidence="8">3-dehydroquinase</shortName>
        <ecNumber evidence="6 8">4.2.1.10</ecNumber>
    </recommendedName>
    <alternativeName>
        <fullName evidence="8">Type II DHQase</fullName>
    </alternativeName>
</protein>
<dbReference type="AlphaFoldDB" id="A0A7W8DFZ9"/>
<sequence length="148" mass="16579">MRFAVIQGPNLNMLGVREPEVYGALRLEEIQQKLDKAVADLYPATDIKHFQSNHEGQIIDFIHGIHQRCDAIIINPGGLTHTSVSLRDALASVAMPFVEVHLSNVFSRESFRHHSYLSDQAMAVISGAGWRGYLYALDLLYRQCSVEA</sequence>
<evidence type="ECO:0000256" key="9">
    <source>
        <dbReference type="PIRSR" id="PIRSR001399-1"/>
    </source>
</evidence>
<dbReference type="Gene3D" id="3.40.50.9100">
    <property type="entry name" value="Dehydroquinase, class II"/>
    <property type="match status" value="1"/>
</dbReference>
<evidence type="ECO:0000256" key="2">
    <source>
        <dbReference type="ARBA" id="ARBA00003924"/>
    </source>
</evidence>
<feature type="binding site" evidence="8 10">
    <location>
        <position position="112"/>
    </location>
    <ligand>
        <name>substrate</name>
    </ligand>
</feature>
<keyword evidence="7 8" id="KW-0456">Lyase</keyword>
<reference evidence="12 13" key="1">
    <citation type="submission" date="2020-08" db="EMBL/GenBank/DDBJ databases">
        <title>Genomic Encyclopedia of Type Strains, Phase IV (KMG-IV): sequencing the most valuable type-strain genomes for metagenomic binning, comparative biology and taxonomic classification.</title>
        <authorList>
            <person name="Goeker M."/>
        </authorList>
    </citation>
    <scope>NUCLEOTIDE SEQUENCE [LARGE SCALE GENOMIC DNA]</scope>
    <source>
        <strain evidence="12 13">DSM 22071</strain>
    </source>
</reference>
<evidence type="ECO:0000256" key="4">
    <source>
        <dbReference type="ARBA" id="ARBA00011037"/>
    </source>
</evidence>
<dbReference type="GO" id="GO:0009423">
    <property type="term" value="P:chorismate biosynthetic process"/>
    <property type="evidence" value="ECO:0007669"/>
    <property type="project" value="UniProtKB-UniRule"/>
</dbReference>
<comment type="caution">
    <text evidence="12">The sequence shown here is derived from an EMBL/GenBank/DDBJ whole genome shotgun (WGS) entry which is preliminary data.</text>
</comment>
<feature type="binding site" evidence="8 10">
    <location>
        <position position="88"/>
    </location>
    <ligand>
        <name>substrate</name>
    </ligand>
</feature>
<evidence type="ECO:0000256" key="6">
    <source>
        <dbReference type="ARBA" id="ARBA00012060"/>
    </source>
</evidence>
<dbReference type="EMBL" id="JACHID010000001">
    <property type="protein sequence ID" value="MBB5020865.1"/>
    <property type="molecule type" value="Genomic_DNA"/>
</dbReference>
<comment type="subunit">
    <text evidence="5 8">Homododecamer.</text>
</comment>